<proteinExistence type="inferred from homology"/>
<dbReference type="EMBL" id="JAXAFO010000011">
    <property type="protein sequence ID" value="MDX6849363.1"/>
    <property type="molecule type" value="Genomic_DNA"/>
</dbReference>
<comment type="similarity">
    <text evidence="2">Belongs to the DUF177 domain family.</text>
</comment>
<dbReference type="Pfam" id="PF02620">
    <property type="entry name" value="YceD"/>
    <property type="match status" value="1"/>
</dbReference>
<name>A0ABU4S0H2_9GAMM</name>
<gene>
    <name evidence="7" type="ORF">SCD92_08325</name>
</gene>
<evidence type="ECO:0000256" key="6">
    <source>
        <dbReference type="SAM" id="MobiDB-lite"/>
    </source>
</evidence>
<dbReference type="Proteomes" id="UP001273505">
    <property type="component" value="Unassembled WGS sequence"/>
</dbReference>
<dbReference type="PANTHER" id="PTHR38099">
    <property type="entry name" value="LARGE RIBOSOMAL RNA SUBUNIT ACCUMULATION PROTEIN YCED"/>
    <property type="match status" value="1"/>
</dbReference>
<evidence type="ECO:0000256" key="2">
    <source>
        <dbReference type="ARBA" id="ARBA00010740"/>
    </source>
</evidence>
<dbReference type="RefSeq" id="WP_302721945.1">
    <property type="nucleotide sequence ID" value="NZ_JAULRU010000418.1"/>
</dbReference>
<dbReference type="InterPro" id="IPR039255">
    <property type="entry name" value="YceD_bac"/>
</dbReference>
<organism evidence="7 8">
    <name type="scientific">Gilvimarinus gilvus</name>
    <dbReference type="NCBI Taxonomy" id="3058038"/>
    <lineage>
        <taxon>Bacteria</taxon>
        <taxon>Pseudomonadati</taxon>
        <taxon>Pseudomonadota</taxon>
        <taxon>Gammaproteobacteria</taxon>
        <taxon>Cellvibrionales</taxon>
        <taxon>Cellvibrionaceae</taxon>
        <taxon>Gilvimarinus</taxon>
    </lineage>
</organism>
<reference evidence="7 8" key="1">
    <citation type="submission" date="2023-11" db="EMBL/GenBank/DDBJ databases">
        <title>Gilvimarinus fulvus sp. nov., isolated from the surface of Kelp.</title>
        <authorList>
            <person name="Sun Y.Y."/>
            <person name="Gong Y."/>
            <person name="Du Z.J."/>
        </authorList>
    </citation>
    <scope>NUCLEOTIDE SEQUENCE [LARGE SCALE GENOMIC DNA]</scope>
    <source>
        <strain evidence="7 8">SDUM040013</strain>
    </source>
</reference>
<evidence type="ECO:0000256" key="4">
    <source>
        <dbReference type="ARBA" id="ARBA00022517"/>
    </source>
</evidence>
<keyword evidence="8" id="KW-1185">Reference proteome</keyword>
<dbReference type="InterPro" id="IPR003772">
    <property type="entry name" value="YceD"/>
</dbReference>
<evidence type="ECO:0000256" key="5">
    <source>
        <dbReference type="ARBA" id="ARBA00031841"/>
    </source>
</evidence>
<comment type="caution">
    <text evidence="7">The sequence shown here is derived from an EMBL/GenBank/DDBJ whole genome shotgun (WGS) entry which is preliminary data.</text>
</comment>
<sequence>MSQAPTTKSLPQRGDPRKYAQQGVKLSGNLALDSLPRLKEAVVEGSGDVSAELSFGFSEEGKRVLNGHVQGSVSLICQRCLEPVEHVIDCRIHVGIVWNEDQAKALPRSMDPWIVGEGQADFYDIVEEELLLDLPQVVYHDEQCVPRERFVSESTEGVGAEESRPNPFQVLEQLKGTPKK</sequence>
<dbReference type="PANTHER" id="PTHR38099:SF1">
    <property type="entry name" value="LARGE RIBOSOMAL RNA SUBUNIT ACCUMULATION PROTEIN YCED"/>
    <property type="match status" value="1"/>
</dbReference>
<evidence type="ECO:0000313" key="7">
    <source>
        <dbReference type="EMBL" id="MDX6849363.1"/>
    </source>
</evidence>
<feature type="region of interest" description="Disordered" evidence="6">
    <location>
        <begin position="155"/>
        <end position="180"/>
    </location>
</feature>
<keyword evidence="4" id="KW-0690">Ribosome biogenesis</keyword>
<accession>A0ABU4S0H2</accession>
<evidence type="ECO:0000256" key="3">
    <source>
        <dbReference type="ARBA" id="ARBA00015716"/>
    </source>
</evidence>
<evidence type="ECO:0000256" key="1">
    <source>
        <dbReference type="ARBA" id="ARBA00002868"/>
    </source>
</evidence>
<protein>
    <recommendedName>
        <fullName evidence="3">Large ribosomal RNA subunit accumulation protein YceD</fullName>
    </recommendedName>
    <alternativeName>
        <fullName evidence="5">23S rRNA accumulation protein YceD</fullName>
    </alternativeName>
</protein>
<evidence type="ECO:0000313" key="8">
    <source>
        <dbReference type="Proteomes" id="UP001273505"/>
    </source>
</evidence>
<comment type="function">
    <text evidence="1">Plays a role in synthesis, processing and/or stability of 23S rRNA.</text>
</comment>